<dbReference type="Proteomes" id="UP000729733">
    <property type="component" value="Unassembled WGS sequence"/>
</dbReference>
<evidence type="ECO:0000313" key="4">
    <source>
        <dbReference type="EMBL" id="MCC0176849.1"/>
    </source>
</evidence>
<protein>
    <submittedName>
        <fullName evidence="4">Porin family protein</fullName>
    </submittedName>
</protein>
<dbReference type="RefSeq" id="WP_229639885.1">
    <property type="nucleotide sequence ID" value="NZ_JADWDC010000013.1"/>
</dbReference>
<dbReference type="InterPro" id="IPR027385">
    <property type="entry name" value="Beta-barrel_OMP"/>
</dbReference>
<dbReference type="AlphaFoldDB" id="A0A964FGP9"/>
<accession>A0A964FGP9</accession>
<evidence type="ECO:0000313" key="5">
    <source>
        <dbReference type="Proteomes" id="UP000729733"/>
    </source>
</evidence>
<evidence type="ECO:0000259" key="3">
    <source>
        <dbReference type="Pfam" id="PF13505"/>
    </source>
</evidence>
<dbReference type="Pfam" id="PF13505">
    <property type="entry name" value="OMP_b-brl"/>
    <property type="match status" value="1"/>
</dbReference>
<proteinExistence type="predicted"/>
<dbReference type="SUPFAM" id="SSF56925">
    <property type="entry name" value="OMPA-like"/>
    <property type="match status" value="1"/>
</dbReference>
<comment type="caution">
    <text evidence="4">The sequence shown here is derived from an EMBL/GenBank/DDBJ whole genome shotgun (WGS) entry which is preliminary data.</text>
</comment>
<feature type="domain" description="Outer membrane protein beta-barrel" evidence="3">
    <location>
        <begin position="71"/>
        <end position="241"/>
    </location>
</feature>
<sequence length="241" mass="25832">MKIKTAILASILLASLPVAVKAQNIENYEDYQVGCEAGVDCNNFDVIYEQESEDRNQISQRTRTRRTRRTSSFDKYYAGGNVGAFFGGDGTDVGIGFGGLLGYRLTEQVSAELEVYDYFGGTDFDDLGYNLLGIAANATFRYPLNQNNSKSIYAFGGAGAGFGVVSATGDAVDAAKDQAEQLGLEEPDTSESGFLLQGKVGVGYPVAESIDVFGQFRYLNVFVDGDNGDAFTLDAGASFSF</sequence>
<keyword evidence="5" id="KW-1185">Reference proteome</keyword>
<dbReference type="EMBL" id="JADWDC010000013">
    <property type="protein sequence ID" value="MCC0176849.1"/>
    <property type="molecule type" value="Genomic_DNA"/>
</dbReference>
<evidence type="ECO:0000256" key="1">
    <source>
        <dbReference type="ARBA" id="ARBA00022729"/>
    </source>
</evidence>
<gene>
    <name evidence="4" type="ORF">I4641_07645</name>
</gene>
<dbReference type="InterPro" id="IPR011250">
    <property type="entry name" value="OMP/PagP_B-barrel"/>
</dbReference>
<organism evidence="4 5">
    <name type="scientific">Waterburya agarophytonicola KI4</name>
    <dbReference type="NCBI Taxonomy" id="2874699"/>
    <lineage>
        <taxon>Bacteria</taxon>
        <taxon>Bacillati</taxon>
        <taxon>Cyanobacteriota</taxon>
        <taxon>Cyanophyceae</taxon>
        <taxon>Pleurocapsales</taxon>
        <taxon>Hyellaceae</taxon>
        <taxon>Waterburya</taxon>
        <taxon>Waterburya agarophytonicola</taxon>
    </lineage>
</organism>
<feature type="chain" id="PRO_5036940866" evidence="2">
    <location>
        <begin position="23"/>
        <end position="241"/>
    </location>
</feature>
<keyword evidence="1 2" id="KW-0732">Signal</keyword>
<feature type="signal peptide" evidence="2">
    <location>
        <begin position="1"/>
        <end position="22"/>
    </location>
</feature>
<reference evidence="4" key="1">
    <citation type="journal article" date="2021" name="Antonie Van Leeuwenhoek">
        <title>Draft genome and description of Waterburya agarophytonicola gen. nov. sp. nov. (Pleurocapsales, Cyanobacteria): a seaweed symbiont.</title>
        <authorList>
            <person name="Bonthond G."/>
            <person name="Shalygin S."/>
            <person name="Bayer T."/>
            <person name="Weinberger F."/>
        </authorList>
    </citation>
    <scope>NUCLEOTIDE SEQUENCE</scope>
    <source>
        <strain evidence="4">KI4</strain>
    </source>
</reference>
<name>A0A964FGP9_9CYAN</name>
<evidence type="ECO:0000256" key="2">
    <source>
        <dbReference type="SAM" id="SignalP"/>
    </source>
</evidence>
<dbReference type="Gene3D" id="2.40.160.20">
    <property type="match status" value="1"/>
</dbReference>